<dbReference type="EMBL" id="JAIWYP010000013">
    <property type="protein sequence ID" value="KAH3722013.1"/>
    <property type="molecule type" value="Genomic_DNA"/>
</dbReference>
<dbReference type="SUPFAM" id="SSF52799">
    <property type="entry name" value="(Phosphotyrosine protein) phosphatases II"/>
    <property type="match status" value="1"/>
</dbReference>
<evidence type="ECO:0000313" key="2">
    <source>
        <dbReference type="EMBL" id="KAH3722013.1"/>
    </source>
</evidence>
<sequence>MYCLLLRRQNGYDKQKKYIAAQGPLERTIPDIWRMIFGRCKSCGNGHKYNERWKANTRGQEFNATQATNDILAAGDSNFVNAVYINIFRERNKLILTPGATDGSRDVDFL</sequence>
<dbReference type="Gene3D" id="3.90.190.10">
    <property type="entry name" value="Protein tyrosine phosphatase superfamily"/>
    <property type="match status" value="1"/>
</dbReference>
<organism evidence="2 3">
    <name type="scientific">Dreissena polymorpha</name>
    <name type="common">Zebra mussel</name>
    <name type="synonym">Mytilus polymorpha</name>
    <dbReference type="NCBI Taxonomy" id="45954"/>
    <lineage>
        <taxon>Eukaryota</taxon>
        <taxon>Metazoa</taxon>
        <taxon>Spiralia</taxon>
        <taxon>Lophotrochozoa</taxon>
        <taxon>Mollusca</taxon>
        <taxon>Bivalvia</taxon>
        <taxon>Autobranchia</taxon>
        <taxon>Heteroconchia</taxon>
        <taxon>Euheterodonta</taxon>
        <taxon>Imparidentia</taxon>
        <taxon>Neoheterodontei</taxon>
        <taxon>Myida</taxon>
        <taxon>Dreissenoidea</taxon>
        <taxon>Dreissenidae</taxon>
        <taxon>Dreissena</taxon>
    </lineage>
</organism>
<keyword evidence="3" id="KW-1185">Reference proteome</keyword>
<dbReference type="AlphaFoldDB" id="A0A9D4HLL3"/>
<dbReference type="Proteomes" id="UP000828390">
    <property type="component" value="Unassembled WGS sequence"/>
</dbReference>
<feature type="domain" description="Tyrosine-protein phosphatase" evidence="1">
    <location>
        <begin position="11"/>
        <end position="37"/>
    </location>
</feature>
<comment type="caution">
    <text evidence="2">The sequence shown here is derived from an EMBL/GenBank/DDBJ whole genome shotgun (WGS) entry which is preliminary data.</text>
</comment>
<dbReference type="InterPro" id="IPR000242">
    <property type="entry name" value="PTP_cat"/>
</dbReference>
<evidence type="ECO:0000313" key="3">
    <source>
        <dbReference type="Proteomes" id="UP000828390"/>
    </source>
</evidence>
<dbReference type="Pfam" id="PF00102">
    <property type="entry name" value="Y_phosphatase"/>
    <property type="match status" value="1"/>
</dbReference>
<protein>
    <recommendedName>
        <fullName evidence="1">Tyrosine-protein phosphatase domain-containing protein</fullName>
    </recommendedName>
</protein>
<evidence type="ECO:0000259" key="1">
    <source>
        <dbReference type="Pfam" id="PF00102"/>
    </source>
</evidence>
<dbReference type="InterPro" id="IPR029021">
    <property type="entry name" value="Prot-tyrosine_phosphatase-like"/>
</dbReference>
<reference evidence="2" key="2">
    <citation type="submission" date="2020-11" db="EMBL/GenBank/DDBJ databases">
        <authorList>
            <person name="McCartney M.A."/>
            <person name="Auch B."/>
            <person name="Kono T."/>
            <person name="Mallez S."/>
            <person name="Becker A."/>
            <person name="Gohl D.M."/>
            <person name="Silverstein K.A.T."/>
            <person name="Koren S."/>
            <person name="Bechman K.B."/>
            <person name="Herman A."/>
            <person name="Abrahante J.E."/>
            <person name="Garbe J."/>
        </authorList>
    </citation>
    <scope>NUCLEOTIDE SEQUENCE</scope>
    <source>
        <strain evidence="2">Duluth1</strain>
        <tissue evidence="2">Whole animal</tissue>
    </source>
</reference>
<reference evidence="2" key="1">
    <citation type="journal article" date="2019" name="bioRxiv">
        <title>The Genome of the Zebra Mussel, Dreissena polymorpha: A Resource for Invasive Species Research.</title>
        <authorList>
            <person name="McCartney M.A."/>
            <person name="Auch B."/>
            <person name="Kono T."/>
            <person name="Mallez S."/>
            <person name="Zhang Y."/>
            <person name="Obille A."/>
            <person name="Becker A."/>
            <person name="Abrahante J.E."/>
            <person name="Garbe J."/>
            <person name="Badalamenti J.P."/>
            <person name="Herman A."/>
            <person name="Mangelson H."/>
            <person name="Liachko I."/>
            <person name="Sullivan S."/>
            <person name="Sone E.D."/>
            <person name="Koren S."/>
            <person name="Silverstein K.A.T."/>
            <person name="Beckman K.B."/>
            <person name="Gohl D.M."/>
        </authorList>
    </citation>
    <scope>NUCLEOTIDE SEQUENCE</scope>
    <source>
        <strain evidence="2">Duluth1</strain>
        <tissue evidence="2">Whole animal</tissue>
    </source>
</reference>
<dbReference type="GO" id="GO:0004725">
    <property type="term" value="F:protein tyrosine phosphatase activity"/>
    <property type="evidence" value="ECO:0007669"/>
    <property type="project" value="InterPro"/>
</dbReference>
<accession>A0A9D4HLL3</accession>
<name>A0A9D4HLL3_DREPO</name>
<gene>
    <name evidence="2" type="ORF">DPMN_064962</name>
</gene>
<proteinExistence type="predicted"/>